<gene>
    <name evidence="4" type="ORF">NYP16_03955</name>
</gene>
<dbReference type="GO" id="GO:0043709">
    <property type="term" value="P:cell adhesion involved in single-species biofilm formation"/>
    <property type="evidence" value="ECO:0007669"/>
    <property type="project" value="TreeGrafter"/>
</dbReference>
<dbReference type="Proteomes" id="UP001141619">
    <property type="component" value="Unassembled WGS sequence"/>
</dbReference>
<dbReference type="SUPFAM" id="SSF55073">
    <property type="entry name" value="Nucleotide cyclase"/>
    <property type="match status" value="1"/>
</dbReference>
<comment type="caution">
    <text evidence="4">The sequence shown here is derived from an EMBL/GenBank/DDBJ whole genome shotgun (WGS) entry which is preliminary data.</text>
</comment>
<reference evidence="4" key="1">
    <citation type="submission" date="2022-08" db="EMBL/GenBank/DDBJ databases">
        <authorList>
            <person name="Vandamme P."/>
            <person name="Hettiarachchi A."/>
            <person name="Peeters C."/>
            <person name="Cnockaert M."/>
            <person name="Carlier A."/>
        </authorList>
    </citation>
    <scope>NUCLEOTIDE SEQUENCE</scope>
    <source>
        <strain evidence="4">LMG 31809</strain>
    </source>
</reference>
<dbReference type="PANTHER" id="PTHR45138">
    <property type="entry name" value="REGULATORY COMPONENTS OF SENSORY TRANSDUCTION SYSTEM"/>
    <property type="match status" value="1"/>
</dbReference>
<protein>
    <recommendedName>
        <fullName evidence="1">diguanylate cyclase</fullName>
        <ecNumber evidence="1">2.7.7.65</ecNumber>
    </recommendedName>
</protein>
<evidence type="ECO:0000259" key="3">
    <source>
        <dbReference type="PROSITE" id="PS50887"/>
    </source>
</evidence>
<feature type="domain" description="GGDEF" evidence="3">
    <location>
        <begin position="115"/>
        <end position="250"/>
    </location>
</feature>
<evidence type="ECO:0000256" key="2">
    <source>
        <dbReference type="ARBA" id="ARBA00034247"/>
    </source>
</evidence>
<evidence type="ECO:0000256" key="1">
    <source>
        <dbReference type="ARBA" id="ARBA00012528"/>
    </source>
</evidence>
<name>A0A9X3TWN5_9PROT</name>
<dbReference type="GO" id="GO:0005886">
    <property type="term" value="C:plasma membrane"/>
    <property type="evidence" value="ECO:0007669"/>
    <property type="project" value="TreeGrafter"/>
</dbReference>
<keyword evidence="5" id="KW-1185">Reference proteome</keyword>
<dbReference type="AlphaFoldDB" id="A0A9X3TWN5"/>
<dbReference type="RefSeq" id="WP_274942802.1">
    <property type="nucleotide sequence ID" value="NZ_JANWOI010000001.1"/>
</dbReference>
<evidence type="ECO:0000313" key="4">
    <source>
        <dbReference type="EMBL" id="MDA5193108.1"/>
    </source>
</evidence>
<dbReference type="PANTHER" id="PTHR45138:SF9">
    <property type="entry name" value="DIGUANYLATE CYCLASE DGCM-RELATED"/>
    <property type="match status" value="1"/>
</dbReference>
<dbReference type="SMART" id="SM00267">
    <property type="entry name" value="GGDEF"/>
    <property type="match status" value="1"/>
</dbReference>
<dbReference type="PROSITE" id="PS50887">
    <property type="entry name" value="GGDEF"/>
    <property type="match status" value="1"/>
</dbReference>
<dbReference type="InterPro" id="IPR029787">
    <property type="entry name" value="Nucleotide_cyclase"/>
</dbReference>
<dbReference type="InterPro" id="IPR000160">
    <property type="entry name" value="GGDEF_dom"/>
</dbReference>
<dbReference type="Pfam" id="PF00990">
    <property type="entry name" value="GGDEF"/>
    <property type="match status" value="1"/>
</dbReference>
<evidence type="ECO:0000313" key="5">
    <source>
        <dbReference type="Proteomes" id="UP001141619"/>
    </source>
</evidence>
<dbReference type="CDD" id="cd01949">
    <property type="entry name" value="GGDEF"/>
    <property type="match status" value="1"/>
</dbReference>
<dbReference type="InterPro" id="IPR050469">
    <property type="entry name" value="Diguanylate_Cyclase"/>
</dbReference>
<proteinExistence type="predicted"/>
<comment type="catalytic activity">
    <reaction evidence="2">
        <text>2 GTP = 3',3'-c-di-GMP + 2 diphosphate</text>
        <dbReference type="Rhea" id="RHEA:24898"/>
        <dbReference type="ChEBI" id="CHEBI:33019"/>
        <dbReference type="ChEBI" id="CHEBI:37565"/>
        <dbReference type="ChEBI" id="CHEBI:58805"/>
        <dbReference type="EC" id="2.7.7.65"/>
    </reaction>
</comment>
<dbReference type="NCBIfam" id="TIGR00254">
    <property type="entry name" value="GGDEF"/>
    <property type="match status" value="1"/>
</dbReference>
<organism evidence="4 5">
    <name type="scientific">Govanella unica</name>
    <dbReference type="NCBI Taxonomy" id="2975056"/>
    <lineage>
        <taxon>Bacteria</taxon>
        <taxon>Pseudomonadati</taxon>
        <taxon>Pseudomonadota</taxon>
        <taxon>Alphaproteobacteria</taxon>
        <taxon>Emcibacterales</taxon>
        <taxon>Govanellaceae</taxon>
        <taxon>Govanella</taxon>
    </lineage>
</organism>
<accession>A0A9X3TWN5</accession>
<dbReference type="InterPro" id="IPR043128">
    <property type="entry name" value="Rev_trsase/Diguanyl_cyclase"/>
</dbReference>
<dbReference type="GO" id="GO:0052621">
    <property type="term" value="F:diguanylate cyclase activity"/>
    <property type="evidence" value="ECO:0007669"/>
    <property type="project" value="UniProtKB-EC"/>
</dbReference>
<reference evidence="4" key="2">
    <citation type="journal article" date="2023" name="Syst. Appl. Microbiol.">
        <title>Govania unica gen. nov., sp. nov., a rare biosphere bacterium that represents a novel family in the class Alphaproteobacteria.</title>
        <authorList>
            <person name="Vandamme P."/>
            <person name="Peeters C."/>
            <person name="Hettiarachchi A."/>
            <person name="Cnockaert M."/>
            <person name="Carlier A."/>
        </authorList>
    </citation>
    <scope>NUCLEOTIDE SEQUENCE</scope>
    <source>
        <strain evidence="4">LMG 31809</strain>
    </source>
</reference>
<sequence>MIRQSVAASPGPSAAHGLAAQNFDLDLNPYVGRMASRLVQSFTSDFTGREEDRWAIITEVLGFAAEAEQRLCEQRERITELEALTVTDALTGIGNRRGLEDFLHRALANANRHQETGVLAFLDLDGFKTINDSHGHALGDECLRMVAGLLGDKTRTTDYVARSGGDEFVVVLTHCTAADGIRRMRELRRMIDGLDIHHEGQIIGLKASLGVIPYGKGDNYGLLMQESDAAMYADKLSRRKARLRVHLRQAS</sequence>
<dbReference type="GO" id="GO:1902201">
    <property type="term" value="P:negative regulation of bacterial-type flagellum-dependent cell motility"/>
    <property type="evidence" value="ECO:0007669"/>
    <property type="project" value="TreeGrafter"/>
</dbReference>
<dbReference type="EMBL" id="JANWOI010000001">
    <property type="protein sequence ID" value="MDA5193108.1"/>
    <property type="molecule type" value="Genomic_DNA"/>
</dbReference>
<dbReference type="Gene3D" id="3.30.70.270">
    <property type="match status" value="1"/>
</dbReference>
<dbReference type="EC" id="2.7.7.65" evidence="1"/>